<dbReference type="EMBL" id="JFYZ01000014">
    <property type="protein sequence ID" value="EZP81044.1"/>
    <property type="molecule type" value="Genomic_DNA"/>
</dbReference>
<dbReference type="SUPFAM" id="SSF52540">
    <property type="entry name" value="P-loop containing nucleoside triphosphate hydrolases"/>
    <property type="match status" value="1"/>
</dbReference>
<name>A0A031JVV6_9SPHN</name>
<sequence>MNVLYSHIFPAYREYAELTDEARIDWLRRDRWISLPQAEAALRHLEDLVIYPPRGRMPCLLLFGATGMGKTEIVSRFSKLHAPQFDIRTGLSKMPVLLAQIPPEPSEEQFYTEVLTALNCVDLSRLSVRSMRAEARQLLAEVETKVLVLDEIDKMLAGTPRQQRVFLNTIRFLTNDLKIPIVCAGTEDARMAVLMDPNLADRFGAFELMPWRNDHALRQLLASFSGLLPLRRPSMLDTVEARQRVLALTQGVTGRIFRLIEAAAVTAIRDGREMLDAASFEANDVTLPLVSMFTSAGKRRTIGRATV</sequence>
<dbReference type="eggNOG" id="COG2842">
    <property type="taxonomic scope" value="Bacteria"/>
</dbReference>
<proteinExistence type="predicted"/>
<organism evidence="2 3">
    <name type="scientific">Novosphingobium resinovorum</name>
    <dbReference type="NCBI Taxonomy" id="158500"/>
    <lineage>
        <taxon>Bacteria</taxon>
        <taxon>Pseudomonadati</taxon>
        <taxon>Pseudomonadota</taxon>
        <taxon>Alphaproteobacteria</taxon>
        <taxon>Sphingomonadales</taxon>
        <taxon>Sphingomonadaceae</taxon>
        <taxon>Novosphingobium</taxon>
    </lineage>
</organism>
<dbReference type="SMART" id="SM00382">
    <property type="entry name" value="AAA"/>
    <property type="match status" value="1"/>
</dbReference>
<gene>
    <name evidence="2" type="ORF">BV97_03098</name>
</gene>
<accession>A0A031JVV6</accession>
<dbReference type="InterPro" id="IPR027417">
    <property type="entry name" value="P-loop_NTPase"/>
</dbReference>
<evidence type="ECO:0000259" key="1">
    <source>
        <dbReference type="SMART" id="SM00382"/>
    </source>
</evidence>
<comment type="caution">
    <text evidence="2">The sequence shown here is derived from an EMBL/GenBank/DDBJ whole genome shotgun (WGS) entry which is preliminary data.</text>
</comment>
<feature type="domain" description="AAA+ ATPase" evidence="1">
    <location>
        <begin position="56"/>
        <end position="215"/>
    </location>
</feature>
<dbReference type="RefSeq" id="WP_036526781.1">
    <property type="nucleotide sequence ID" value="NZ_JFYZ01000014.1"/>
</dbReference>
<evidence type="ECO:0000313" key="3">
    <source>
        <dbReference type="Proteomes" id="UP000024329"/>
    </source>
</evidence>
<dbReference type="Gene3D" id="3.40.50.300">
    <property type="entry name" value="P-loop containing nucleotide triphosphate hydrolases"/>
    <property type="match status" value="1"/>
</dbReference>
<protein>
    <submittedName>
        <fullName evidence="2">TniB</fullName>
    </submittedName>
</protein>
<dbReference type="Proteomes" id="UP000024329">
    <property type="component" value="Unassembled WGS sequence"/>
</dbReference>
<reference evidence="2 3" key="1">
    <citation type="submission" date="2014-03" db="EMBL/GenBank/DDBJ databases">
        <title>Whole genome sequence of Novosphingobium resinovorum KF1.</title>
        <authorList>
            <person name="Gan H.M."/>
            <person name="Gan H.Y."/>
            <person name="Chew T.H."/>
            <person name="Savka M.A."/>
        </authorList>
    </citation>
    <scope>NUCLEOTIDE SEQUENCE [LARGE SCALE GENOMIC DNA]</scope>
    <source>
        <strain evidence="2 3">KF1</strain>
    </source>
</reference>
<dbReference type="Pfam" id="PF05621">
    <property type="entry name" value="TniB"/>
    <property type="match status" value="1"/>
</dbReference>
<dbReference type="AlphaFoldDB" id="A0A031JVV6"/>
<dbReference type="InterPro" id="IPR003593">
    <property type="entry name" value="AAA+_ATPase"/>
</dbReference>
<dbReference type="PATRIC" id="fig|158500.4.peg.3167"/>
<dbReference type="InterPro" id="IPR008868">
    <property type="entry name" value="TniB"/>
</dbReference>
<evidence type="ECO:0000313" key="2">
    <source>
        <dbReference type="EMBL" id="EZP81044.1"/>
    </source>
</evidence>